<comment type="pathway">
    <text evidence="4">Amino-acid biosynthesis; L-tryptophan biosynthesis; L-tryptophan from chorismate: step 2/5.</text>
</comment>
<proteinExistence type="inferred from homology"/>
<keyword evidence="1 4" id="KW-0328">Glycosyltransferase</keyword>
<protein>
    <recommendedName>
        <fullName evidence="4">Anthranilate phosphoribosyltransferase</fullName>
        <ecNumber evidence="4">2.4.2.18</ecNumber>
    </recommendedName>
</protein>
<organism evidence="7 8">
    <name type="scientific">Entomobacter blattae</name>
    <dbReference type="NCBI Taxonomy" id="2762277"/>
    <lineage>
        <taxon>Bacteria</taxon>
        <taxon>Pseudomonadati</taxon>
        <taxon>Pseudomonadota</taxon>
        <taxon>Alphaproteobacteria</taxon>
        <taxon>Acetobacterales</taxon>
        <taxon>Acetobacteraceae</taxon>
        <taxon>Entomobacter</taxon>
    </lineage>
</organism>
<comment type="similarity">
    <text evidence="4">Belongs to the anthranilate phosphoribosyltransferase family.</text>
</comment>
<feature type="binding site" evidence="4">
    <location>
        <position position="117"/>
    </location>
    <ligand>
        <name>Mg(2+)</name>
        <dbReference type="ChEBI" id="CHEBI:18420"/>
        <label>1</label>
    </ligand>
</feature>
<keyword evidence="8" id="KW-1185">Reference proteome</keyword>
<name>A0A7H1NSF7_9PROT</name>
<dbReference type="InterPro" id="IPR017459">
    <property type="entry name" value="Glycosyl_Trfase_fam3_N_dom"/>
</dbReference>
<feature type="binding site" evidence="4">
    <location>
        <position position="254"/>
    </location>
    <ligand>
        <name>Mg(2+)</name>
        <dbReference type="ChEBI" id="CHEBI:18420"/>
        <label>2</label>
    </ligand>
</feature>
<feature type="binding site" evidence="4">
    <location>
        <position position="255"/>
    </location>
    <ligand>
        <name>Mg(2+)</name>
        <dbReference type="ChEBI" id="CHEBI:18420"/>
        <label>2</label>
    </ligand>
</feature>
<dbReference type="GO" id="GO:0000162">
    <property type="term" value="P:L-tryptophan biosynthetic process"/>
    <property type="evidence" value="ECO:0007669"/>
    <property type="project" value="UniProtKB-UniRule"/>
</dbReference>
<evidence type="ECO:0000313" key="8">
    <source>
        <dbReference type="Proteomes" id="UP000516349"/>
    </source>
</evidence>
<dbReference type="Gene3D" id="3.40.1030.10">
    <property type="entry name" value="Nucleoside phosphorylase/phosphoribosyltransferase catalytic domain"/>
    <property type="match status" value="1"/>
</dbReference>
<gene>
    <name evidence="4 7" type="primary">trpD</name>
    <name evidence="7" type="ORF">JGUZn3_14940</name>
</gene>
<evidence type="ECO:0000259" key="6">
    <source>
        <dbReference type="Pfam" id="PF02885"/>
    </source>
</evidence>
<dbReference type="AlphaFoldDB" id="A0A7H1NSF7"/>
<keyword evidence="4" id="KW-0460">Magnesium</keyword>
<dbReference type="InterPro" id="IPR005940">
    <property type="entry name" value="Anthranilate_Pribosyl_Tfrase"/>
</dbReference>
<reference evidence="7 8" key="1">
    <citation type="submission" date="2020-08" db="EMBL/GenBank/DDBJ databases">
        <title>Complete genome sequence of Entomobacter blattae G55GP.</title>
        <authorList>
            <person name="Poehlein A."/>
            <person name="Guzman J."/>
            <person name="Daniel R."/>
            <person name="Vilcinskas A."/>
        </authorList>
    </citation>
    <scope>NUCLEOTIDE SEQUENCE [LARGE SCALE GENOMIC DNA]</scope>
    <source>
        <strain evidence="7 8">G55GP</strain>
    </source>
</reference>
<dbReference type="GO" id="GO:0004048">
    <property type="term" value="F:anthranilate phosphoribosyltransferase activity"/>
    <property type="evidence" value="ECO:0007669"/>
    <property type="project" value="UniProtKB-UniRule"/>
</dbReference>
<feature type="binding site" evidence="4">
    <location>
        <position position="113"/>
    </location>
    <ligand>
        <name>5-phospho-alpha-D-ribose 1-diphosphate</name>
        <dbReference type="ChEBI" id="CHEBI:58017"/>
    </ligand>
</feature>
<dbReference type="RefSeq" id="WP_203412958.1">
    <property type="nucleotide sequence ID" value="NZ_CP060244.1"/>
</dbReference>
<feature type="domain" description="Glycosyl transferase family 3" evidence="5">
    <location>
        <begin position="99"/>
        <end position="362"/>
    </location>
</feature>
<feature type="binding site" evidence="4">
    <location>
        <begin position="133"/>
        <end position="141"/>
    </location>
    <ligand>
        <name>5-phospho-alpha-D-ribose 1-diphosphate</name>
        <dbReference type="ChEBI" id="CHEBI:58017"/>
    </ligand>
</feature>
<dbReference type="UniPathway" id="UPA00035">
    <property type="reaction ID" value="UER00041"/>
</dbReference>
<keyword evidence="3 4" id="KW-0822">Tryptophan biosynthesis</keyword>
<dbReference type="Proteomes" id="UP000516349">
    <property type="component" value="Chromosome"/>
</dbReference>
<dbReference type="GO" id="GO:0005829">
    <property type="term" value="C:cytosol"/>
    <property type="evidence" value="ECO:0007669"/>
    <property type="project" value="TreeGrafter"/>
</dbReference>
<feature type="binding site" evidence="4">
    <location>
        <position position="145"/>
    </location>
    <ligand>
        <name>5-phospho-alpha-D-ribose 1-diphosphate</name>
        <dbReference type="ChEBI" id="CHEBI:58017"/>
    </ligand>
</feature>
<evidence type="ECO:0000256" key="3">
    <source>
        <dbReference type="ARBA" id="ARBA00022822"/>
    </source>
</evidence>
<dbReference type="EC" id="2.4.2.18" evidence="4"/>
<feature type="binding site" evidence="4">
    <location>
        <position position="105"/>
    </location>
    <ligand>
        <name>anthranilate</name>
        <dbReference type="ChEBI" id="CHEBI:16567"/>
        <label>1</label>
    </ligand>
</feature>
<dbReference type="NCBIfam" id="TIGR01245">
    <property type="entry name" value="trpD"/>
    <property type="match status" value="1"/>
</dbReference>
<feature type="binding site" evidence="4">
    <location>
        <position position="191"/>
    </location>
    <ligand>
        <name>anthranilate</name>
        <dbReference type="ChEBI" id="CHEBI:16567"/>
        <label>2</label>
    </ligand>
</feature>
<dbReference type="EMBL" id="CP060244">
    <property type="protein sequence ID" value="QNT78717.1"/>
    <property type="molecule type" value="Genomic_DNA"/>
</dbReference>
<feature type="binding site" evidence="4">
    <location>
        <position position="136"/>
    </location>
    <ligand>
        <name>anthranilate</name>
        <dbReference type="ChEBI" id="CHEBI:16567"/>
        <label>1</label>
    </ligand>
</feature>
<dbReference type="SUPFAM" id="SSF47648">
    <property type="entry name" value="Nucleoside phosphorylase/phosphoribosyltransferase N-terminal domain"/>
    <property type="match status" value="1"/>
</dbReference>
<evidence type="ECO:0000256" key="4">
    <source>
        <dbReference type="HAMAP-Rule" id="MF_00211"/>
    </source>
</evidence>
<dbReference type="InterPro" id="IPR036320">
    <property type="entry name" value="Glycosyl_Trfase_fam3_N_dom_sf"/>
</dbReference>
<dbReference type="Pfam" id="PF00591">
    <property type="entry name" value="Glycos_transf_3"/>
    <property type="match status" value="1"/>
</dbReference>
<comment type="catalytic activity">
    <reaction evidence="4">
        <text>N-(5-phospho-beta-D-ribosyl)anthranilate + diphosphate = 5-phospho-alpha-D-ribose 1-diphosphate + anthranilate</text>
        <dbReference type="Rhea" id="RHEA:11768"/>
        <dbReference type="ChEBI" id="CHEBI:16567"/>
        <dbReference type="ChEBI" id="CHEBI:18277"/>
        <dbReference type="ChEBI" id="CHEBI:33019"/>
        <dbReference type="ChEBI" id="CHEBI:58017"/>
        <dbReference type="EC" id="2.4.2.18"/>
    </reaction>
</comment>
<evidence type="ECO:0000256" key="1">
    <source>
        <dbReference type="ARBA" id="ARBA00022676"/>
    </source>
</evidence>
<dbReference type="Pfam" id="PF02885">
    <property type="entry name" value="Glycos_trans_3N"/>
    <property type="match status" value="1"/>
</dbReference>
<comment type="cofactor">
    <cofactor evidence="4">
        <name>Mg(2+)</name>
        <dbReference type="ChEBI" id="CHEBI:18420"/>
    </cofactor>
    <text evidence="4">Binds 2 magnesium ions per monomer.</text>
</comment>
<keyword evidence="2 4" id="KW-0808">Transferase</keyword>
<dbReference type="HAMAP" id="MF_00211">
    <property type="entry name" value="TrpD"/>
    <property type="match status" value="1"/>
</dbReference>
<comment type="function">
    <text evidence="4">Catalyzes the transfer of the phosphoribosyl group of 5-phosphorylribose-1-pyrophosphate (PRPP) to anthranilate to yield N-(5'-phosphoribosyl)-anthranilate (PRA).</text>
</comment>
<evidence type="ECO:0000259" key="5">
    <source>
        <dbReference type="Pfam" id="PF00591"/>
    </source>
</evidence>
<feature type="binding site" evidence="4">
    <location>
        <begin position="108"/>
        <end position="109"/>
    </location>
    <ligand>
        <name>5-phospho-alpha-D-ribose 1-diphosphate</name>
        <dbReference type="ChEBI" id="CHEBI:58017"/>
    </ligand>
</feature>
<sequence>MTNHLETKNLEAEAQASSSAPHRLNVYSLLLEQLISGEKLSCTQAEEVFGQILQGHVPDAMVAALLVVMRTRGESPEELAGAVKAVRALMQQVPDVADNAIDVCGTGGDGQKTFNISTAVAFVVAAMGVPVAKHGNRALSSRSGAIDVLGALGVLPEGNPVVLSRQIRQHNIAFLSAPLHHKGFAHVSHIRKALGVRTLFNLLGPLCNPAGVKRQLVGVYAPQWLLPVAQTFHNLGAENVIVLTGTTEKGAFTDELTLAGPNRLAVLREKEVFNLTFTAEDIGLKPAPVSAIAGGSSQENAAALERVLQGEKSPYRDIVLLNTVFALQVAEKVNVIKNGSVDKKSFQEASAAVAKIIDEGKAFNVLNALRHTLLT</sequence>
<dbReference type="KEGG" id="ebla:JGUZn3_14940"/>
<feature type="domain" description="Glycosyl transferase family 3 N-terminal" evidence="6">
    <location>
        <begin position="30"/>
        <end position="89"/>
    </location>
</feature>
<dbReference type="SUPFAM" id="SSF52418">
    <property type="entry name" value="Nucleoside phosphorylase/phosphoribosyltransferase catalytic domain"/>
    <property type="match status" value="1"/>
</dbReference>
<feature type="binding site" evidence="4">
    <location>
        <begin position="115"/>
        <end position="118"/>
    </location>
    <ligand>
        <name>5-phospho-alpha-D-ribose 1-diphosphate</name>
        <dbReference type="ChEBI" id="CHEBI:58017"/>
    </ligand>
</feature>
<evidence type="ECO:0000256" key="2">
    <source>
        <dbReference type="ARBA" id="ARBA00022679"/>
    </source>
</evidence>
<keyword evidence="4" id="KW-0028">Amino-acid biosynthesis</keyword>
<keyword evidence="4" id="KW-0479">Metal-binding</keyword>
<comment type="caution">
    <text evidence="4">Lacks conserved residue(s) required for the propagation of feature annotation.</text>
</comment>
<accession>A0A7H1NSF7</accession>
<evidence type="ECO:0000313" key="7">
    <source>
        <dbReference type="EMBL" id="QNT78717.1"/>
    </source>
</evidence>
<feature type="binding site" evidence="4">
    <location>
        <position position="255"/>
    </location>
    <ligand>
        <name>Mg(2+)</name>
        <dbReference type="ChEBI" id="CHEBI:18420"/>
        <label>1</label>
    </ligand>
</feature>
<dbReference type="InterPro" id="IPR035902">
    <property type="entry name" value="Nuc_phospho_transferase"/>
</dbReference>
<feature type="binding site" evidence="4">
    <location>
        <position position="105"/>
    </location>
    <ligand>
        <name>5-phospho-alpha-D-ribose 1-diphosphate</name>
        <dbReference type="ChEBI" id="CHEBI:58017"/>
    </ligand>
</feature>
<dbReference type="PANTHER" id="PTHR43285">
    <property type="entry name" value="ANTHRANILATE PHOSPHORIBOSYLTRANSFERASE"/>
    <property type="match status" value="1"/>
</dbReference>
<dbReference type="Gene3D" id="1.20.970.10">
    <property type="entry name" value="Transferase, Pyrimidine Nucleoside Phosphorylase, Chain C"/>
    <property type="match status" value="1"/>
</dbReference>
<dbReference type="GO" id="GO:0000287">
    <property type="term" value="F:magnesium ion binding"/>
    <property type="evidence" value="ECO:0007669"/>
    <property type="project" value="UniProtKB-UniRule"/>
</dbReference>
<comment type="subunit">
    <text evidence="4">Homodimer.</text>
</comment>
<dbReference type="PANTHER" id="PTHR43285:SF2">
    <property type="entry name" value="ANTHRANILATE PHOSPHORIBOSYLTRANSFERASE"/>
    <property type="match status" value="1"/>
</dbReference>
<dbReference type="InterPro" id="IPR000312">
    <property type="entry name" value="Glycosyl_Trfase_fam3"/>
</dbReference>
<keyword evidence="4" id="KW-0057">Aromatic amino acid biosynthesis</keyword>